<dbReference type="SUPFAM" id="SSF159894">
    <property type="entry name" value="YgaC/TfoX-N like"/>
    <property type="match status" value="1"/>
</dbReference>
<organism evidence="3 4">
    <name type="scientific">Siccibacter colletis</name>
    <dbReference type="NCBI Taxonomy" id="1505757"/>
    <lineage>
        <taxon>Bacteria</taxon>
        <taxon>Pseudomonadati</taxon>
        <taxon>Pseudomonadota</taxon>
        <taxon>Gammaproteobacteria</taxon>
        <taxon>Enterobacterales</taxon>
        <taxon>Enterobacteriaceae</taxon>
        <taxon>Siccibacter</taxon>
    </lineage>
</organism>
<evidence type="ECO:0000313" key="3">
    <source>
        <dbReference type="EMBL" id="UYU33468.1"/>
    </source>
</evidence>
<dbReference type="Gene3D" id="3.30.1460.30">
    <property type="entry name" value="YgaC/TfoX-N like chaperone"/>
    <property type="match status" value="1"/>
</dbReference>
<dbReference type="Pfam" id="PF04993">
    <property type="entry name" value="TfoX_N"/>
    <property type="match status" value="1"/>
</dbReference>
<sequence length="119" mass="13189">MKVSHELAHYLIDQLSPTGRFSARAMFGCTALFLDGLMVLLITRQGEIYVKTDATSQHRFAEAGCQPFTYTRRGPSGVREVALSFSQLPEGVVEEQDELINWVKTGIDAARRATAGDRL</sequence>
<keyword evidence="1" id="KW-1133">Transmembrane helix</keyword>
<evidence type="ECO:0000313" key="4">
    <source>
        <dbReference type="Proteomes" id="UP001156318"/>
    </source>
</evidence>
<name>A0ABY6JLC6_9ENTR</name>
<feature type="transmembrane region" description="Helical" evidence="1">
    <location>
        <begin position="21"/>
        <end position="42"/>
    </location>
</feature>
<evidence type="ECO:0000256" key="1">
    <source>
        <dbReference type="SAM" id="Phobius"/>
    </source>
</evidence>
<gene>
    <name evidence="3" type="ORF">KFZ77_08210</name>
</gene>
<proteinExistence type="predicted"/>
<feature type="domain" description="TfoX N-terminal" evidence="2">
    <location>
        <begin position="13"/>
        <end position="110"/>
    </location>
</feature>
<dbReference type="InterPro" id="IPR007076">
    <property type="entry name" value="TfoX_N"/>
</dbReference>
<keyword evidence="1" id="KW-0812">Transmembrane</keyword>
<keyword evidence="1" id="KW-0472">Membrane</keyword>
<reference evidence="3 4" key="1">
    <citation type="submission" date="2021-05" db="EMBL/GenBank/DDBJ databases">
        <title>Isolation, identification, and the growth promoting effects of Pantoea dispersa strain YSD J2 from the aboveground leaves of Cyperus esculentus L.Var. Sativus.</title>
        <authorList>
            <person name="Wang S."/>
            <person name="Tang X.M."/>
            <person name="Huang Y.N."/>
        </authorList>
    </citation>
    <scope>NUCLEOTIDE SEQUENCE [LARGE SCALE GENOMIC DNA]</scope>
    <source>
        <strain evidence="4">YSD YN2</strain>
    </source>
</reference>
<dbReference type="RefSeq" id="WP_264385952.1">
    <property type="nucleotide sequence ID" value="NZ_CP074352.1"/>
</dbReference>
<accession>A0ABY6JLC6</accession>
<dbReference type="EMBL" id="CP074352">
    <property type="protein sequence ID" value="UYU33468.1"/>
    <property type="molecule type" value="Genomic_DNA"/>
</dbReference>
<keyword evidence="4" id="KW-1185">Reference proteome</keyword>
<protein>
    <submittedName>
        <fullName evidence="3">TfoX/Sxy family protein</fullName>
    </submittedName>
</protein>
<dbReference type="Proteomes" id="UP001156318">
    <property type="component" value="Chromosome"/>
</dbReference>
<evidence type="ECO:0000259" key="2">
    <source>
        <dbReference type="Pfam" id="PF04993"/>
    </source>
</evidence>